<dbReference type="Proteomes" id="UP000790787">
    <property type="component" value="Chromosome 6"/>
</dbReference>
<proteinExistence type="predicted"/>
<dbReference type="RefSeq" id="XP_075111397.1">
    <property type="nucleotide sequence ID" value="XM_075255296.1"/>
</dbReference>
<accession>A0AC58UPH0</accession>
<name>A0AC58UPH0_TOBAC</name>
<organism evidence="1 2">
    <name type="scientific">Nicotiana tabacum</name>
    <name type="common">Common tobacco</name>
    <dbReference type="NCBI Taxonomy" id="4097"/>
    <lineage>
        <taxon>Eukaryota</taxon>
        <taxon>Viridiplantae</taxon>
        <taxon>Streptophyta</taxon>
        <taxon>Embryophyta</taxon>
        <taxon>Tracheophyta</taxon>
        <taxon>Spermatophyta</taxon>
        <taxon>Magnoliopsida</taxon>
        <taxon>eudicotyledons</taxon>
        <taxon>Gunneridae</taxon>
        <taxon>Pentapetalae</taxon>
        <taxon>asterids</taxon>
        <taxon>lamiids</taxon>
        <taxon>Solanales</taxon>
        <taxon>Solanaceae</taxon>
        <taxon>Nicotianoideae</taxon>
        <taxon>Nicotianeae</taxon>
        <taxon>Nicotiana</taxon>
    </lineage>
</organism>
<gene>
    <name evidence="2" type="primary">LOC107791361</name>
</gene>
<evidence type="ECO:0000313" key="1">
    <source>
        <dbReference type="Proteomes" id="UP000790787"/>
    </source>
</evidence>
<keyword evidence="1" id="KW-1185">Reference proteome</keyword>
<reference evidence="1" key="1">
    <citation type="journal article" date="2014" name="Nat. Commun.">
        <title>The tobacco genome sequence and its comparison with those of tomato and potato.</title>
        <authorList>
            <person name="Sierro N."/>
            <person name="Battey J.N."/>
            <person name="Ouadi S."/>
            <person name="Bakaher N."/>
            <person name="Bovet L."/>
            <person name="Willig A."/>
            <person name="Goepfert S."/>
            <person name="Peitsch M.C."/>
            <person name="Ivanov N.V."/>
        </authorList>
    </citation>
    <scope>NUCLEOTIDE SEQUENCE [LARGE SCALE GENOMIC DNA]</scope>
</reference>
<evidence type="ECO:0000313" key="2">
    <source>
        <dbReference type="RefSeq" id="XP_075111397.1"/>
    </source>
</evidence>
<sequence length="678" mass="77019">MNAQSYVRPQQQAHHNQAPFPRNQPPYQNHYNPRPPQNNFPPRELPKRPNFTPIGESYSSLFPKLVQMGLLQPVPQTRQNPTSPAYKVGARCTYHLGAEGHDTDDCWTLKRAVENFIEQRKIVLIDEDVPNVTNNPLPAHNNEPVIGMICKDKEFNPALNAIIAIADPEKKPKVAPKQDKGEEKNKITPPKSEKKVEAGIGATPSKDVVLYVPRGREEKQMTLSTPRRFELNKATQMYVPKGACVMRGPINPPRLSEPVVIGRTPQKPITNPTDVPWNYKKMVVTYKGKEISGEVQENNPVEKYSNLEEVNNATRKCFPSKKPVSAEEAETFFQKMKMADYEVIDQLQKFPEQVSLLALLINSPKHQKVLIKTLNEAYVPIETSIEQLERMAERFFSTNQISFSKNDLPPEGAAHNKALHLIVKCKGYYVKRVMLDGGSGVDICPLSTLQRMEIRTERIRPNNVCVRDFDGIKRDTIGEIDLILTISPVDFEVTFQVLDMDTSYNFLLGRPWIHAAGAVPSTLHQMVKFEHEDQEIVVHGEDEQSIYRDPSVLCLEAKEGIEDENHYTKFKQPFSLDSYMLQVHHYTSAIRMCTWMLDNKNEKKKKNDISNNRTDSSNTAVSQQKQTATIQPLVHEQPTVVPTMINPQMVGHQSTIPEQSGRPTEKPRMFDAIVKAVH</sequence>
<reference evidence="2" key="2">
    <citation type="submission" date="2025-08" db="UniProtKB">
        <authorList>
            <consortium name="RefSeq"/>
        </authorList>
    </citation>
    <scope>IDENTIFICATION</scope>
    <source>
        <tissue evidence="2">Leaf</tissue>
    </source>
</reference>
<protein>
    <submittedName>
        <fullName evidence="2">Uncharacterized protein LOC107791361</fullName>
    </submittedName>
</protein>